<dbReference type="Pfam" id="PF13516">
    <property type="entry name" value="LRR_6"/>
    <property type="match status" value="2"/>
</dbReference>
<dbReference type="GeneID" id="106470833"/>
<organism evidence="3 4">
    <name type="scientific">Limulus polyphemus</name>
    <name type="common">Atlantic horseshoe crab</name>
    <dbReference type="NCBI Taxonomy" id="6850"/>
    <lineage>
        <taxon>Eukaryota</taxon>
        <taxon>Metazoa</taxon>
        <taxon>Ecdysozoa</taxon>
        <taxon>Arthropoda</taxon>
        <taxon>Chelicerata</taxon>
        <taxon>Merostomata</taxon>
        <taxon>Xiphosura</taxon>
        <taxon>Limulidae</taxon>
        <taxon>Limulus</taxon>
    </lineage>
</organism>
<dbReference type="SMART" id="SM00368">
    <property type="entry name" value="LRR_RI"/>
    <property type="match status" value="2"/>
</dbReference>
<dbReference type="InterPro" id="IPR001611">
    <property type="entry name" value="Leu-rich_rpt"/>
</dbReference>
<evidence type="ECO:0000259" key="2">
    <source>
        <dbReference type="Pfam" id="PF25372"/>
    </source>
</evidence>
<keyword evidence="3" id="KW-1185">Reference proteome</keyword>
<dbReference type="InterPro" id="IPR006553">
    <property type="entry name" value="Leu-rich_rpt_Cys-con_subtyp"/>
</dbReference>
<evidence type="ECO:0000313" key="4">
    <source>
        <dbReference type="RefSeq" id="XP_013786857.2"/>
    </source>
</evidence>
<dbReference type="Pfam" id="PF25372">
    <property type="entry name" value="DUF7885"/>
    <property type="match status" value="2"/>
</dbReference>
<feature type="region of interest" description="Disordered" evidence="1">
    <location>
        <begin position="50"/>
        <end position="69"/>
    </location>
</feature>
<proteinExistence type="predicted"/>
<feature type="domain" description="F-box/LRR-repeat protein 15-like leucin rich repeat" evidence="2">
    <location>
        <begin position="333"/>
        <end position="407"/>
    </location>
</feature>
<name>A0ABM1BQS5_LIMPO</name>
<dbReference type="CDD" id="cd22127">
    <property type="entry name" value="F-box_FBXL16"/>
    <property type="match status" value="1"/>
</dbReference>
<dbReference type="Gene3D" id="3.80.10.10">
    <property type="entry name" value="Ribonuclease Inhibitor"/>
    <property type="match status" value="2"/>
</dbReference>
<dbReference type="PANTHER" id="PTHR13318">
    <property type="entry name" value="PARTNER OF PAIRED, ISOFORM B-RELATED"/>
    <property type="match status" value="1"/>
</dbReference>
<dbReference type="RefSeq" id="XP_013786857.2">
    <property type="nucleotide sequence ID" value="XM_013931403.2"/>
</dbReference>
<dbReference type="InterPro" id="IPR032675">
    <property type="entry name" value="LRR_dom_sf"/>
</dbReference>
<dbReference type="PANTHER" id="PTHR13318:SF193">
    <property type="entry name" value="F-BOX_LRR-REPEAT PROTEIN 16"/>
    <property type="match status" value="1"/>
</dbReference>
<protein>
    <submittedName>
        <fullName evidence="4">F-box/LRR-repeat protein 16-like</fullName>
    </submittedName>
</protein>
<sequence length="490" mass="54894">MQRVICCHILISDRECCFVVVMSTEVSFTKRAAAELNRCFNGLSVRGKANNGRGGVPTASNTAGQTSISRYGDKKTSRVDKLSEIKEYLAAIKKPRTLSDLWQDSGFLGMFFWYFVAYDRNTLAQVCQVWRDILYQPKYWRRVLPILRCRELRSSSGDLAATSELRKRVYLSLERRGFDSACLFGANDEDVYDFVSNCPASHVRHLRHVALRCCNVTDKGLEALLETLQAVTQLELFGCNEITDAGLWASFSPRIVSLTLADCINIADESVAAVTQLLPSLYELNIQAYHVTDAALAFFGPRQSATVIILRLRSCWEITNQGLLNLVHALPNLSVLSLSGCSKITDDGVELVAENLRQLRSLDLSWCPRITDAALEYIACDLTQLEEMTLDRCMHVSDIGLGYLSTMANLCALYLRWCSQIRDFGIQHLCSMRHLQILSLAGCPLITSVGLSSVVQLRHLQELELTNCPGTSAELFDYLRENLPNCMIIE</sequence>
<dbReference type="SMART" id="SM00367">
    <property type="entry name" value="LRR_CC"/>
    <property type="match status" value="6"/>
</dbReference>
<accession>A0ABM1BQS5</accession>
<feature type="compositionally biased region" description="Polar residues" evidence="1">
    <location>
        <begin position="58"/>
        <end position="69"/>
    </location>
</feature>
<dbReference type="InterPro" id="IPR057207">
    <property type="entry name" value="FBXL15_LRR"/>
</dbReference>
<dbReference type="Proteomes" id="UP000694941">
    <property type="component" value="Unplaced"/>
</dbReference>
<dbReference type="SUPFAM" id="SSF52047">
    <property type="entry name" value="RNI-like"/>
    <property type="match status" value="1"/>
</dbReference>
<reference evidence="4" key="1">
    <citation type="submission" date="2025-08" db="UniProtKB">
        <authorList>
            <consortium name="RefSeq"/>
        </authorList>
    </citation>
    <scope>IDENTIFICATION</scope>
    <source>
        <tissue evidence="4">Muscle</tissue>
    </source>
</reference>
<gene>
    <name evidence="4" type="primary">LOC106470833</name>
</gene>
<evidence type="ECO:0000256" key="1">
    <source>
        <dbReference type="SAM" id="MobiDB-lite"/>
    </source>
</evidence>
<feature type="domain" description="F-box/LRR-repeat protein 15-like leucin rich repeat" evidence="2">
    <location>
        <begin position="257"/>
        <end position="327"/>
    </location>
</feature>
<evidence type="ECO:0000313" key="3">
    <source>
        <dbReference type="Proteomes" id="UP000694941"/>
    </source>
</evidence>